<comment type="caution">
    <text evidence="2">The sequence shown here is derived from an EMBL/GenBank/DDBJ whole genome shotgun (WGS) entry which is preliminary data.</text>
</comment>
<gene>
    <name evidence="2" type="ORF">LTR25_001874</name>
</gene>
<proteinExistence type="predicted"/>
<feature type="compositionally biased region" description="Acidic residues" evidence="1">
    <location>
        <begin position="495"/>
        <end position="518"/>
    </location>
</feature>
<feature type="region of interest" description="Disordered" evidence="1">
    <location>
        <begin position="1"/>
        <end position="138"/>
    </location>
</feature>
<reference evidence="2 3" key="1">
    <citation type="submission" date="2023-06" db="EMBL/GenBank/DDBJ databases">
        <title>Black Yeasts Isolated from many extreme environments.</title>
        <authorList>
            <person name="Coleine C."/>
            <person name="Stajich J.E."/>
            <person name="Selbmann L."/>
        </authorList>
    </citation>
    <scope>NUCLEOTIDE SEQUENCE [LARGE SCALE GENOMIC DNA]</scope>
    <source>
        <strain evidence="2 3">CCFEE 5887</strain>
    </source>
</reference>
<feature type="compositionally biased region" description="Polar residues" evidence="1">
    <location>
        <begin position="8"/>
        <end position="25"/>
    </location>
</feature>
<keyword evidence="3" id="KW-1185">Reference proteome</keyword>
<name>A0AAV9QF43_9PEZI</name>
<feature type="compositionally biased region" description="Polar residues" evidence="1">
    <location>
        <begin position="62"/>
        <end position="73"/>
    </location>
</feature>
<dbReference type="Proteomes" id="UP001345827">
    <property type="component" value="Unassembled WGS sequence"/>
</dbReference>
<feature type="compositionally biased region" description="Low complexity" evidence="1">
    <location>
        <begin position="124"/>
        <end position="138"/>
    </location>
</feature>
<dbReference type="AlphaFoldDB" id="A0AAV9QF43"/>
<evidence type="ECO:0000313" key="3">
    <source>
        <dbReference type="Proteomes" id="UP001345827"/>
    </source>
</evidence>
<feature type="compositionally biased region" description="Polar residues" evidence="1">
    <location>
        <begin position="301"/>
        <end position="313"/>
    </location>
</feature>
<sequence length="676" mass="72457">MPSDKQTKANSSKPLTPALSSNFRNVKNPLTPRLPGSTASSPALSSRKEPFVRSRSPGKIDQPTTPLNHNITPRSGARKSRVGTESPSTPAPVREHNNGFPARPSSRVEASKPVKGQAQGLGISSPRLAASAPSLPKAGTPVVTIHRRVSAAKSMVEGNKETSSKFFHADEAKSVVGSSKTDEGVRFPTVRNQLFVGSPAASSSVSTQPHKEGANGKEDLAEKFFRANDIPHTQTNKQIAPILVSTAHGQDADHLPNATSPPQSPKKAYKASQPISPRKVVTGSTPSPFGPPRTPLERSKSTVASTIASQTASHLGHRKSVSASSATATTESRIGALRTQPPQPLDLQIAPTVSPRMLGNNTLSPEALSPRSFSLGSSNTVSTSVMSDIDCSETAKPASRPLSTVDVISDQMTSPVQPQNDGAANARRERKVLDLEISNSSLLAINKTLERELRKQNGELRRFRRLSRAGRISLATERTASGQSAYSLGTLTERDGEDGQMSDLDDESDLDDLDDEDGSFISDGSGSLTNASARSRQRARDEKRLIQDLTRHQQLLAESQKLSSTIRRCSTMTEELIREANKALDYRVGIGDVKIGGRVLNDEELDERGFVAGTEETEARQGLLSPGLARAKLDETPFWTEKTENLPPPPSTQPGLTSLEEVTALLESFSPVLRGE</sequence>
<accession>A0AAV9QF43</accession>
<protein>
    <submittedName>
        <fullName evidence="2">Uncharacterized protein</fullName>
    </submittedName>
</protein>
<organism evidence="2 3">
    <name type="scientific">Vermiconidia calcicola</name>
    <dbReference type="NCBI Taxonomy" id="1690605"/>
    <lineage>
        <taxon>Eukaryota</taxon>
        <taxon>Fungi</taxon>
        <taxon>Dikarya</taxon>
        <taxon>Ascomycota</taxon>
        <taxon>Pezizomycotina</taxon>
        <taxon>Dothideomycetes</taxon>
        <taxon>Dothideomycetidae</taxon>
        <taxon>Mycosphaerellales</taxon>
        <taxon>Extremaceae</taxon>
        <taxon>Vermiconidia</taxon>
    </lineage>
</organism>
<evidence type="ECO:0000313" key="2">
    <source>
        <dbReference type="EMBL" id="KAK5541989.1"/>
    </source>
</evidence>
<feature type="region of interest" description="Disordered" evidence="1">
    <location>
        <begin position="484"/>
        <end position="540"/>
    </location>
</feature>
<dbReference type="PANTHER" id="PTHR38701:SF1">
    <property type="entry name" value="UP-REGULATED DURING SEPTATION PROTEIN 1 DOMAIN-CONTAINING PROTEIN"/>
    <property type="match status" value="1"/>
</dbReference>
<feature type="region of interest" description="Disordered" evidence="1">
    <location>
        <begin position="198"/>
        <end position="379"/>
    </location>
</feature>
<dbReference type="PANTHER" id="PTHR38701">
    <property type="entry name" value="CHROMOSOME 8, WHOLE GENOME SHOTGUN SEQUENCE"/>
    <property type="match status" value="1"/>
</dbReference>
<dbReference type="EMBL" id="JAXLQG010000003">
    <property type="protein sequence ID" value="KAK5541989.1"/>
    <property type="molecule type" value="Genomic_DNA"/>
</dbReference>
<evidence type="ECO:0000256" key="1">
    <source>
        <dbReference type="SAM" id="MobiDB-lite"/>
    </source>
</evidence>
<feature type="compositionally biased region" description="Basic and acidic residues" evidence="1">
    <location>
        <begin position="209"/>
        <end position="226"/>
    </location>
</feature>
<feature type="compositionally biased region" description="Polar residues" evidence="1">
    <location>
        <begin position="522"/>
        <end position="534"/>
    </location>
</feature>